<dbReference type="Gene3D" id="1.10.2000.10">
    <property type="entry name" value="Frizzled cysteine-rich domain"/>
    <property type="match status" value="1"/>
</dbReference>
<dbReference type="GO" id="GO:0004930">
    <property type="term" value="F:G protein-coupled receptor activity"/>
    <property type="evidence" value="ECO:0007669"/>
    <property type="project" value="UniProtKB-KW"/>
</dbReference>
<evidence type="ECO:0000256" key="10">
    <source>
        <dbReference type="ARBA" id="ARBA00023157"/>
    </source>
</evidence>
<keyword evidence="9" id="KW-0675">Receptor</keyword>
<dbReference type="SMART" id="SM00063">
    <property type="entry name" value="FRI"/>
    <property type="match status" value="1"/>
</dbReference>
<dbReference type="InterPro" id="IPR041772">
    <property type="entry name" value="Sizzled_CRD"/>
</dbReference>
<keyword evidence="6" id="KW-0879">Wnt signaling pathway</keyword>
<dbReference type="SUPFAM" id="SSF63501">
    <property type="entry name" value="Frizzled cysteine-rich domain"/>
    <property type="match status" value="1"/>
</dbReference>
<accession>A0A6P7ZB98</accession>
<gene>
    <name evidence="17" type="primary">LOC115479075</name>
</gene>
<evidence type="ECO:0000259" key="14">
    <source>
        <dbReference type="PROSITE" id="PS50038"/>
    </source>
</evidence>
<dbReference type="Pfam" id="PF01392">
    <property type="entry name" value="Fz"/>
    <property type="match status" value="1"/>
</dbReference>
<dbReference type="InterPro" id="IPR020067">
    <property type="entry name" value="Frizzled_dom"/>
</dbReference>
<dbReference type="GO" id="GO:0060070">
    <property type="term" value="P:canonical Wnt signaling pathway"/>
    <property type="evidence" value="ECO:0007669"/>
    <property type="project" value="TreeGrafter"/>
</dbReference>
<dbReference type="FunFam" id="1.10.2000.10:FF:000001">
    <property type="entry name" value="secreted frizzled-related protein 2"/>
    <property type="match status" value="1"/>
</dbReference>
<keyword evidence="4" id="KW-0217">Developmental protein</keyword>
<dbReference type="GO" id="GO:0005886">
    <property type="term" value="C:plasma membrane"/>
    <property type="evidence" value="ECO:0007669"/>
    <property type="project" value="UniProtKB-SubCell"/>
</dbReference>
<evidence type="ECO:0000256" key="5">
    <source>
        <dbReference type="ARBA" id="ARBA00022525"/>
    </source>
</evidence>
<dbReference type="GO" id="GO:0005615">
    <property type="term" value="C:extracellular space"/>
    <property type="evidence" value="ECO:0007669"/>
    <property type="project" value="TreeGrafter"/>
</dbReference>
<evidence type="ECO:0000256" key="4">
    <source>
        <dbReference type="ARBA" id="ARBA00022473"/>
    </source>
</evidence>
<evidence type="ECO:0000313" key="16">
    <source>
        <dbReference type="Proteomes" id="UP000515156"/>
    </source>
</evidence>
<feature type="domain" description="NTR" evidence="15">
    <location>
        <begin position="161"/>
        <end position="284"/>
    </location>
</feature>
<dbReference type="InterPro" id="IPR015526">
    <property type="entry name" value="Frizzled/SFRP"/>
</dbReference>
<dbReference type="InParanoid" id="A0A6P7ZB98"/>
<evidence type="ECO:0000259" key="15">
    <source>
        <dbReference type="PROSITE" id="PS50189"/>
    </source>
</evidence>
<evidence type="ECO:0000256" key="11">
    <source>
        <dbReference type="ARBA" id="ARBA00023224"/>
    </source>
</evidence>
<comment type="subcellular location">
    <subcellularLocation>
        <location evidence="2">Cell membrane</location>
        <topology evidence="2">Multi-pass membrane protein</topology>
    </subcellularLocation>
    <subcellularLocation>
        <location evidence="1">Secreted</location>
    </subcellularLocation>
</comment>
<dbReference type="KEGG" id="muo:115479075"/>
<reference evidence="17" key="1">
    <citation type="submission" date="2025-08" db="UniProtKB">
        <authorList>
            <consortium name="RefSeq"/>
        </authorList>
    </citation>
    <scope>IDENTIFICATION</scope>
</reference>
<dbReference type="PANTHER" id="PTHR11309">
    <property type="entry name" value="FRIZZLED"/>
    <property type="match status" value="1"/>
</dbReference>
<dbReference type="GO" id="GO:0035567">
    <property type="term" value="P:non-canonical Wnt signaling pathway"/>
    <property type="evidence" value="ECO:0007669"/>
    <property type="project" value="TreeGrafter"/>
</dbReference>
<feature type="disulfide bond" evidence="12">
    <location>
        <begin position="104"/>
        <end position="128"/>
    </location>
</feature>
<name>A0A6P7ZB98_9AMPH</name>
<dbReference type="CDD" id="cd07452">
    <property type="entry name" value="CRD_sizzled"/>
    <property type="match status" value="1"/>
</dbReference>
<sequence>MLAAQTFAFAASCLLGLTRGLDIGLSTKCVVIPKELGMCHDVGYSEMRLPNLMGHTSLAEVISKAADWSHLLQTGCHPFARTFVCSLFAPVCLDTFIQPCRSVCLAVRRSCAPVLACHGHSWPASLDCERIPAGEDMCLAPLSKEEEYIYKEFPKPTCQGCPAVEDAFSYTAVLEAFCHSNFALKAKLVKRKADSGGPEYGIEGQVEFINQGLLLPYDTRNLIQQWLLINESCAQRMTRSNRSIVYIMVGDVKQGKVFISRLYHWQRRDSQLILATRKWRHHKC</sequence>
<dbReference type="RefSeq" id="XP_030072675.1">
    <property type="nucleotide sequence ID" value="XM_030216815.1"/>
</dbReference>
<evidence type="ECO:0000256" key="3">
    <source>
        <dbReference type="ARBA" id="ARBA00010054"/>
    </source>
</evidence>
<keyword evidence="11" id="KW-0807">Transducer</keyword>
<feature type="signal peptide" evidence="13">
    <location>
        <begin position="1"/>
        <end position="20"/>
    </location>
</feature>
<evidence type="ECO:0000256" key="8">
    <source>
        <dbReference type="ARBA" id="ARBA00022782"/>
    </source>
</evidence>
<keyword evidence="10 12" id="KW-1015">Disulfide bond</keyword>
<dbReference type="OrthoDB" id="5985572at2759"/>
<evidence type="ECO:0000256" key="6">
    <source>
        <dbReference type="ARBA" id="ARBA00022687"/>
    </source>
</evidence>
<comment type="similarity">
    <text evidence="3">Belongs to the secreted frizzled-related protein (sFRP) family.</text>
</comment>
<evidence type="ECO:0000256" key="13">
    <source>
        <dbReference type="SAM" id="SignalP"/>
    </source>
</evidence>
<dbReference type="InterPro" id="IPR036790">
    <property type="entry name" value="Frizzled_dom_sf"/>
</dbReference>
<dbReference type="Proteomes" id="UP000515156">
    <property type="component" value="Chromosome 10"/>
</dbReference>
<keyword evidence="7 13" id="KW-0732">Signal</keyword>
<feature type="chain" id="PRO_5027565546" evidence="13">
    <location>
        <begin position="21"/>
        <end position="284"/>
    </location>
</feature>
<dbReference type="PROSITE" id="PS50038">
    <property type="entry name" value="FZ"/>
    <property type="match status" value="1"/>
</dbReference>
<dbReference type="AlphaFoldDB" id="A0A6P7ZB98"/>
<dbReference type="GeneID" id="115479075"/>
<keyword evidence="5" id="KW-0964">Secreted</keyword>
<dbReference type="InterPro" id="IPR001134">
    <property type="entry name" value="Netrin_domain"/>
</dbReference>
<dbReference type="GO" id="GO:0030154">
    <property type="term" value="P:cell differentiation"/>
    <property type="evidence" value="ECO:0007669"/>
    <property type="project" value="UniProtKB-KW"/>
</dbReference>
<dbReference type="PANTHER" id="PTHR11309:SF11">
    <property type="entry name" value="SECRETED FRIZZLED-RELATED PROTEIN 2"/>
    <property type="match status" value="1"/>
</dbReference>
<comment type="caution">
    <text evidence="12">Lacks conserved residue(s) required for the propagation of feature annotation.</text>
</comment>
<dbReference type="GO" id="GO:0017147">
    <property type="term" value="F:Wnt-protein binding"/>
    <property type="evidence" value="ECO:0007669"/>
    <property type="project" value="TreeGrafter"/>
</dbReference>
<feature type="disulfide bond" evidence="12">
    <location>
        <begin position="39"/>
        <end position="85"/>
    </location>
</feature>
<feature type="domain" description="FZ" evidence="14">
    <location>
        <begin position="24"/>
        <end position="141"/>
    </location>
</feature>
<evidence type="ECO:0000256" key="1">
    <source>
        <dbReference type="ARBA" id="ARBA00004613"/>
    </source>
</evidence>
<protein>
    <submittedName>
        <fullName evidence="17">Secreted frizzled-related protein 5-like</fullName>
    </submittedName>
</protein>
<organism evidence="16 17">
    <name type="scientific">Microcaecilia unicolor</name>
    <dbReference type="NCBI Taxonomy" id="1415580"/>
    <lineage>
        <taxon>Eukaryota</taxon>
        <taxon>Metazoa</taxon>
        <taxon>Chordata</taxon>
        <taxon>Craniata</taxon>
        <taxon>Vertebrata</taxon>
        <taxon>Euteleostomi</taxon>
        <taxon>Amphibia</taxon>
        <taxon>Gymnophiona</taxon>
        <taxon>Siphonopidae</taxon>
        <taxon>Microcaecilia</taxon>
    </lineage>
</organism>
<evidence type="ECO:0000256" key="12">
    <source>
        <dbReference type="PROSITE-ProRule" id="PRU00090"/>
    </source>
</evidence>
<proteinExistence type="inferred from homology"/>
<keyword evidence="8" id="KW-0221">Differentiation</keyword>
<evidence type="ECO:0000256" key="9">
    <source>
        <dbReference type="ARBA" id="ARBA00023040"/>
    </source>
</evidence>
<keyword evidence="16" id="KW-1185">Reference proteome</keyword>
<evidence type="ECO:0000256" key="7">
    <source>
        <dbReference type="ARBA" id="ARBA00022729"/>
    </source>
</evidence>
<evidence type="ECO:0000256" key="2">
    <source>
        <dbReference type="ARBA" id="ARBA00004651"/>
    </source>
</evidence>
<dbReference type="CDD" id="cd03580">
    <property type="entry name" value="NTR_Sfrp1_like"/>
    <property type="match status" value="1"/>
</dbReference>
<evidence type="ECO:0000313" key="17">
    <source>
        <dbReference type="RefSeq" id="XP_030072675.1"/>
    </source>
</evidence>
<keyword evidence="9" id="KW-0297">G-protein coupled receptor</keyword>
<dbReference type="PROSITE" id="PS50189">
    <property type="entry name" value="NTR"/>
    <property type="match status" value="1"/>
</dbReference>